<evidence type="ECO:0000313" key="12">
    <source>
        <dbReference type="Proteomes" id="UP001187192"/>
    </source>
</evidence>
<dbReference type="EC" id="2.7.7.48" evidence="8"/>
<dbReference type="Pfam" id="PF26253">
    <property type="entry name" value="RdRP_head"/>
    <property type="match status" value="1"/>
</dbReference>
<comment type="catalytic activity">
    <reaction evidence="7 8">
        <text>RNA(n) + a ribonucleoside 5'-triphosphate = RNA(n+1) + diphosphate</text>
        <dbReference type="Rhea" id="RHEA:21248"/>
        <dbReference type="Rhea" id="RHEA-COMP:14527"/>
        <dbReference type="Rhea" id="RHEA-COMP:17342"/>
        <dbReference type="ChEBI" id="CHEBI:33019"/>
        <dbReference type="ChEBI" id="CHEBI:61557"/>
        <dbReference type="ChEBI" id="CHEBI:140395"/>
        <dbReference type="EC" id="2.7.7.48"/>
    </reaction>
</comment>
<protein>
    <recommendedName>
        <fullName evidence="8">RNA-dependent RNA polymerase</fullName>
        <ecNumber evidence="8">2.7.7.48</ecNumber>
    </recommendedName>
</protein>
<dbReference type="InterPro" id="IPR007855">
    <property type="entry name" value="RDRP"/>
</dbReference>
<evidence type="ECO:0000256" key="7">
    <source>
        <dbReference type="ARBA" id="ARBA00048744"/>
    </source>
</evidence>
<dbReference type="InterPro" id="IPR058752">
    <property type="entry name" value="RDRP_C_head"/>
</dbReference>
<dbReference type="Pfam" id="PF05183">
    <property type="entry name" value="RdRP"/>
    <property type="match status" value="1"/>
</dbReference>
<evidence type="ECO:0000256" key="8">
    <source>
        <dbReference type="RuleBase" id="RU363098"/>
    </source>
</evidence>
<dbReference type="GO" id="GO:0031380">
    <property type="term" value="C:nuclear RNA-directed RNA polymerase complex"/>
    <property type="evidence" value="ECO:0007669"/>
    <property type="project" value="TreeGrafter"/>
</dbReference>
<gene>
    <name evidence="11" type="ORF">TIFTF001_019771</name>
</gene>
<dbReference type="AlphaFoldDB" id="A0AA88A9H3"/>
<keyword evidence="5 8" id="KW-0694">RNA-binding</keyword>
<feature type="domain" description="RDRP core" evidence="9">
    <location>
        <begin position="3"/>
        <end position="409"/>
    </location>
</feature>
<comment type="function">
    <text evidence="8">Probably involved in the RNA silencing pathway and required for the generation of small interfering RNAs (siRNAs).</text>
</comment>
<evidence type="ECO:0000256" key="2">
    <source>
        <dbReference type="ARBA" id="ARBA00022484"/>
    </source>
</evidence>
<evidence type="ECO:0000256" key="6">
    <source>
        <dbReference type="ARBA" id="ARBA00023158"/>
    </source>
</evidence>
<evidence type="ECO:0000256" key="4">
    <source>
        <dbReference type="ARBA" id="ARBA00022695"/>
    </source>
</evidence>
<dbReference type="PANTHER" id="PTHR23079:SF55">
    <property type="entry name" value="RNA-DIRECTED RNA POLYMERASE"/>
    <property type="match status" value="1"/>
</dbReference>
<name>A0AA88A9H3_FICCA</name>
<evidence type="ECO:0000259" key="9">
    <source>
        <dbReference type="Pfam" id="PF05183"/>
    </source>
</evidence>
<sequence length="553" mass="62947">MEQIGSDTREPPLLIQFRMFYNGYAVKGTLLVNKKLAPSTIQIRESMIKVKPDPVSKHPTVNSLEIVRTSNPPKETFLSRYLIALLSHGGVPDKFFTDLLSKALREDRGNFSNKHAAFKVAKKYGNMDSDFTVARMIACGIPLDESFLQYRLSVLTKDETKSLKKGKLLIPDCFFLMGTTDPTGKLKSDEVCVVLDNDQVLGKVLVYRYPGQHFGDIHVLKATNIEELESFVGNEKNAIFFSQKGARSVADEIAGGDLDGDLYWVSRNGELLKHFTPSEPWVPKPSMGKVDESKMPRNLSDEQLEDELIELFLKTRFQPSYAKSDAADSWLAHMDRSLTLGDDKVAERNAIKKKLIKLNDINHEALDAPKKGVTIKVPRELRPKEFPHYMERKNSFKSNSILGKIYDQVKAYMEEDLSKKEIRKLPCFDVDVPENCWKSWKGNYDMYRAEMFNALSNNDSNVKNKAADKIITKYKKLLYGAKELEETTRKMDDIYNEALAIYNLSYNYAISKNDVAKCSFAWKVAGSALFKLYAKKKGERTFIFSPSVLNEMF</sequence>
<keyword evidence="3 8" id="KW-0808">Transferase</keyword>
<keyword evidence="4 8" id="KW-0548">Nucleotidyltransferase</keyword>
<feature type="domain" description="RDRP C-terminal head" evidence="10">
    <location>
        <begin position="461"/>
        <end position="538"/>
    </location>
</feature>
<dbReference type="GO" id="GO:0003723">
    <property type="term" value="F:RNA binding"/>
    <property type="evidence" value="ECO:0007669"/>
    <property type="project" value="UniProtKB-KW"/>
</dbReference>
<dbReference type="PANTHER" id="PTHR23079">
    <property type="entry name" value="RNA-DEPENDENT RNA POLYMERASE"/>
    <property type="match status" value="1"/>
</dbReference>
<keyword evidence="12" id="KW-1185">Reference proteome</keyword>
<evidence type="ECO:0000313" key="11">
    <source>
        <dbReference type="EMBL" id="GMN50613.1"/>
    </source>
</evidence>
<comment type="similarity">
    <text evidence="1 8">Belongs to the RdRP family.</text>
</comment>
<comment type="caution">
    <text evidence="11">The sequence shown here is derived from an EMBL/GenBank/DDBJ whole genome shotgun (WGS) entry which is preliminary data.</text>
</comment>
<dbReference type="Proteomes" id="UP001187192">
    <property type="component" value="Unassembled WGS sequence"/>
</dbReference>
<evidence type="ECO:0000256" key="5">
    <source>
        <dbReference type="ARBA" id="ARBA00022884"/>
    </source>
</evidence>
<keyword evidence="2 8" id="KW-0696">RNA-directed RNA polymerase</keyword>
<organism evidence="11 12">
    <name type="scientific">Ficus carica</name>
    <name type="common">Common fig</name>
    <dbReference type="NCBI Taxonomy" id="3494"/>
    <lineage>
        <taxon>Eukaryota</taxon>
        <taxon>Viridiplantae</taxon>
        <taxon>Streptophyta</taxon>
        <taxon>Embryophyta</taxon>
        <taxon>Tracheophyta</taxon>
        <taxon>Spermatophyta</taxon>
        <taxon>Magnoliopsida</taxon>
        <taxon>eudicotyledons</taxon>
        <taxon>Gunneridae</taxon>
        <taxon>Pentapetalae</taxon>
        <taxon>rosids</taxon>
        <taxon>fabids</taxon>
        <taxon>Rosales</taxon>
        <taxon>Moraceae</taxon>
        <taxon>Ficeae</taxon>
        <taxon>Ficus</taxon>
    </lineage>
</organism>
<dbReference type="GO" id="GO:0003968">
    <property type="term" value="F:RNA-directed RNA polymerase activity"/>
    <property type="evidence" value="ECO:0007669"/>
    <property type="project" value="UniProtKB-KW"/>
</dbReference>
<accession>A0AA88A9H3</accession>
<keyword evidence="6 8" id="KW-0943">RNA-mediated gene silencing</keyword>
<dbReference type="EMBL" id="BTGU01000034">
    <property type="protein sequence ID" value="GMN50613.1"/>
    <property type="molecule type" value="Genomic_DNA"/>
</dbReference>
<evidence type="ECO:0000259" key="10">
    <source>
        <dbReference type="Pfam" id="PF26253"/>
    </source>
</evidence>
<dbReference type="GO" id="GO:0030422">
    <property type="term" value="P:siRNA processing"/>
    <property type="evidence" value="ECO:0007669"/>
    <property type="project" value="TreeGrafter"/>
</dbReference>
<dbReference type="InterPro" id="IPR057596">
    <property type="entry name" value="RDRP_core"/>
</dbReference>
<evidence type="ECO:0000256" key="3">
    <source>
        <dbReference type="ARBA" id="ARBA00022679"/>
    </source>
</evidence>
<proteinExistence type="inferred from homology"/>
<evidence type="ECO:0000256" key="1">
    <source>
        <dbReference type="ARBA" id="ARBA00005762"/>
    </source>
</evidence>
<reference evidence="11" key="1">
    <citation type="submission" date="2023-07" db="EMBL/GenBank/DDBJ databases">
        <title>draft genome sequence of fig (Ficus carica).</title>
        <authorList>
            <person name="Takahashi T."/>
            <person name="Nishimura K."/>
        </authorList>
    </citation>
    <scope>NUCLEOTIDE SEQUENCE</scope>
</reference>